<dbReference type="InterPro" id="IPR043726">
    <property type="entry name" value="LiaI-LiaF-like_TM1"/>
</dbReference>
<organism evidence="3 4">
    <name type="scientific">Halobacillus litoralis</name>
    <dbReference type="NCBI Taxonomy" id="45668"/>
    <lineage>
        <taxon>Bacteria</taxon>
        <taxon>Bacillati</taxon>
        <taxon>Bacillota</taxon>
        <taxon>Bacilli</taxon>
        <taxon>Bacillales</taxon>
        <taxon>Bacillaceae</taxon>
        <taxon>Halobacillus</taxon>
    </lineage>
</organism>
<reference evidence="3 4" key="1">
    <citation type="submission" date="2018-01" db="EMBL/GenBank/DDBJ databases">
        <title>The whole genome sequencing and assembly of Halobacillus litoralis ERB031 strain.</title>
        <authorList>
            <person name="Lee S.-J."/>
            <person name="Park M.-K."/>
            <person name="Kim J.-Y."/>
            <person name="Lee Y.-J."/>
            <person name="Yi H."/>
            <person name="Bahn Y.-S."/>
            <person name="Kim J.F."/>
            <person name="Lee D.-W."/>
        </authorList>
    </citation>
    <scope>NUCLEOTIDE SEQUENCE [LARGE SCALE GENOMIC DNA]</scope>
    <source>
        <strain evidence="3 4">ERB 031</strain>
    </source>
</reference>
<sequence length="159" mass="18301">MNKQNSLLGFLLIGLGAYFFLRHLNIPELSPFYSWPSLILVIGGSFLLHSYIAKDYTNLFTGALLFGFGLHFLAVQHFPFWIDHWASYLLIIGIAFLLHYQKTKHNLIPALVLLGLGLFALFTPTTPMWLLWVQQIFDLIESFWPLVIIGFGIYLLKKK</sequence>
<dbReference type="EMBL" id="CP026118">
    <property type="protein sequence ID" value="QAS54025.1"/>
    <property type="molecule type" value="Genomic_DNA"/>
</dbReference>
<feature type="transmembrane region" description="Helical" evidence="1">
    <location>
        <begin position="7"/>
        <end position="26"/>
    </location>
</feature>
<proteinExistence type="predicted"/>
<feature type="transmembrane region" description="Helical" evidence="1">
    <location>
        <begin position="32"/>
        <end position="52"/>
    </location>
</feature>
<feature type="transmembrane region" description="Helical" evidence="1">
    <location>
        <begin position="107"/>
        <end position="130"/>
    </location>
</feature>
<feature type="transmembrane region" description="Helical" evidence="1">
    <location>
        <begin position="84"/>
        <end position="100"/>
    </location>
</feature>
<keyword evidence="1" id="KW-1133">Transmembrane helix</keyword>
<accession>A0A410MH92</accession>
<dbReference type="KEGG" id="hli:HLI_18325"/>
<gene>
    <name evidence="3" type="ORF">HLI_18325</name>
</gene>
<protein>
    <recommendedName>
        <fullName evidence="2">LiaI-LiaF-like transmembrane region domain-containing protein</fullName>
    </recommendedName>
</protein>
<keyword evidence="1" id="KW-0472">Membrane</keyword>
<dbReference type="AlphaFoldDB" id="A0A410MH92"/>
<dbReference type="Pfam" id="PF18917">
    <property type="entry name" value="LiaI-LiaF-like_TM1"/>
    <property type="match status" value="1"/>
</dbReference>
<dbReference type="OrthoDB" id="2989824at2"/>
<keyword evidence="1" id="KW-0812">Transmembrane</keyword>
<name>A0A410MH92_9BACI</name>
<evidence type="ECO:0000256" key="1">
    <source>
        <dbReference type="SAM" id="Phobius"/>
    </source>
</evidence>
<feature type="transmembrane region" description="Helical" evidence="1">
    <location>
        <begin position="136"/>
        <end position="156"/>
    </location>
</feature>
<evidence type="ECO:0000313" key="3">
    <source>
        <dbReference type="EMBL" id="QAS54025.1"/>
    </source>
</evidence>
<evidence type="ECO:0000259" key="2">
    <source>
        <dbReference type="Pfam" id="PF18917"/>
    </source>
</evidence>
<dbReference type="Proteomes" id="UP000287756">
    <property type="component" value="Chromosome"/>
</dbReference>
<feature type="domain" description="LiaI-LiaF-like transmembrane region" evidence="2">
    <location>
        <begin position="7"/>
        <end position="47"/>
    </location>
</feature>
<feature type="transmembrane region" description="Helical" evidence="1">
    <location>
        <begin position="59"/>
        <end position="78"/>
    </location>
</feature>
<dbReference type="RefSeq" id="WP_128526296.1">
    <property type="nucleotide sequence ID" value="NZ_CANLVY010000006.1"/>
</dbReference>
<evidence type="ECO:0000313" key="4">
    <source>
        <dbReference type="Proteomes" id="UP000287756"/>
    </source>
</evidence>